<evidence type="ECO:0000259" key="2">
    <source>
        <dbReference type="Pfam" id="PF13670"/>
    </source>
</evidence>
<gene>
    <name evidence="3" type="ORF">DFR52_101992</name>
</gene>
<feature type="domain" description="PepSY" evidence="2">
    <location>
        <begin position="9"/>
        <end position="85"/>
    </location>
</feature>
<organism evidence="3 4">
    <name type="scientific">Hoeflea marina</name>
    <dbReference type="NCBI Taxonomy" id="274592"/>
    <lineage>
        <taxon>Bacteria</taxon>
        <taxon>Pseudomonadati</taxon>
        <taxon>Pseudomonadota</taxon>
        <taxon>Alphaproteobacteria</taxon>
        <taxon>Hyphomicrobiales</taxon>
        <taxon>Rhizobiaceae</taxon>
        <taxon>Hoeflea</taxon>
    </lineage>
</organism>
<dbReference type="Pfam" id="PF13670">
    <property type="entry name" value="PepSY_2"/>
    <property type="match status" value="1"/>
</dbReference>
<dbReference type="InterPro" id="IPR025711">
    <property type="entry name" value="PepSY"/>
</dbReference>
<reference evidence="3 4" key="1">
    <citation type="submission" date="2018-05" db="EMBL/GenBank/DDBJ databases">
        <title>Genomic Encyclopedia of Type Strains, Phase IV (KMG-IV): sequencing the most valuable type-strain genomes for metagenomic binning, comparative biology and taxonomic classification.</title>
        <authorList>
            <person name="Goeker M."/>
        </authorList>
    </citation>
    <scope>NUCLEOTIDE SEQUENCE [LARGE SCALE GENOMIC DNA]</scope>
    <source>
        <strain evidence="3 4">DSM 16791</strain>
    </source>
</reference>
<keyword evidence="1" id="KW-0732">Signal</keyword>
<dbReference type="Proteomes" id="UP000246352">
    <property type="component" value="Unassembled WGS sequence"/>
</dbReference>
<dbReference type="AlphaFoldDB" id="A0A317PTN1"/>
<feature type="chain" id="PRO_5016295949" description="PepSY domain-containing protein" evidence="1">
    <location>
        <begin position="23"/>
        <end position="90"/>
    </location>
</feature>
<evidence type="ECO:0000313" key="4">
    <source>
        <dbReference type="Proteomes" id="UP000246352"/>
    </source>
</evidence>
<keyword evidence="4" id="KW-1185">Reference proteome</keyword>
<feature type="signal peptide" evidence="1">
    <location>
        <begin position="1"/>
        <end position="22"/>
    </location>
</feature>
<accession>A0A317PTN1</accession>
<protein>
    <recommendedName>
        <fullName evidence="2">PepSY domain-containing protein</fullName>
    </recommendedName>
</protein>
<dbReference type="RefSeq" id="WP_110030745.1">
    <property type="nucleotide sequence ID" value="NZ_QGTR01000001.1"/>
</dbReference>
<name>A0A317PTN1_9HYPH</name>
<dbReference type="OrthoDB" id="7365433at2"/>
<evidence type="ECO:0000313" key="3">
    <source>
        <dbReference type="EMBL" id="PWW04297.1"/>
    </source>
</evidence>
<comment type="caution">
    <text evidence="3">The sequence shown here is derived from an EMBL/GenBank/DDBJ whole genome shotgun (WGS) entry which is preliminary data.</text>
</comment>
<evidence type="ECO:0000256" key="1">
    <source>
        <dbReference type="SAM" id="SignalP"/>
    </source>
</evidence>
<sequence>MRKLFTSSILLASIVLPAAAMAADCGTAPQSEWMSEADISAKGVELGYDVRSVKIEDGCYEIYGIAKDGAKVEVLLNPVSAEVVSVKSAG</sequence>
<proteinExistence type="predicted"/>
<dbReference type="EMBL" id="QGTR01000001">
    <property type="protein sequence ID" value="PWW04297.1"/>
    <property type="molecule type" value="Genomic_DNA"/>
</dbReference>